<accession>A0ACB9MII9</accession>
<dbReference type="Proteomes" id="UP000828941">
    <property type="component" value="Chromosome 9"/>
</dbReference>
<proteinExistence type="predicted"/>
<evidence type="ECO:0000313" key="2">
    <source>
        <dbReference type="Proteomes" id="UP000828941"/>
    </source>
</evidence>
<gene>
    <name evidence="1" type="ORF">L6164_023340</name>
</gene>
<name>A0ACB9MII9_BAUVA</name>
<organism evidence="1 2">
    <name type="scientific">Bauhinia variegata</name>
    <name type="common">Purple orchid tree</name>
    <name type="synonym">Phanera variegata</name>
    <dbReference type="NCBI Taxonomy" id="167791"/>
    <lineage>
        <taxon>Eukaryota</taxon>
        <taxon>Viridiplantae</taxon>
        <taxon>Streptophyta</taxon>
        <taxon>Embryophyta</taxon>
        <taxon>Tracheophyta</taxon>
        <taxon>Spermatophyta</taxon>
        <taxon>Magnoliopsida</taxon>
        <taxon>eudicotyledons</taxon>
        <taxon>Gunneridae</taxon>
        <taxon>Pentapetalae</taxon>
        <taxon>rosids</taxon>
        <taxon>fabids</taxon>
        <taxon>Fabales</taxon>
        <taxon>Fabaceae</taxon>
        <taxon>Cercidoideae</taxon>
        <taxon>Cercideae</taxon>
        <taxon>Bauhiniinae</taxon>
        <taxon>Bauhinia</taxon>
    </lineage>
</organism>
<sequence>MKEGDMDEAEMEEHMMSLVKKGRRNGRACDGDVHQNNLLILEKDLIKHSEAHKSFSSLSIKIQKASFLHTSSEISENYLLAHNKMGFHLLGRRDAMGANLASTKAVNVPKGYLAVYVGENMKRFVIPISRLSQPSFQEFLSQAEEEFGFDHPMGGLTIPCSEDVFLSCLNGS</sequence>
<dbReference type="EMBL" id="CM039434">
    <property type="protein sequence ID" value="KAI4323759.1"/>
    <property type="molecule type" value="Genomic_DNA"/>
</dbReference>
<comment type="caution">
    <text evidence="1">The sequence shown here is derived from an EMBL/GenBank/DDBJ whole genome shotgun (WGS) entry which is preliminary data.</text>
</comment>
<reference evidence="1 2" key="1">
    <citation type="journal article" date="2022" name="DNA Res.">
        <title>Chromosomal-level genome assembly of the orchid tree Bauhinia variegata (Leguminosae; Cercidoideae) supports the allotetraploid origin hypothesis of Bauhinia.</title>
        <authorList>
            <person name="Zhong Y."/>
            <person name="Chen Y."/>
            <person name="Zheng D."/>
            <person name="Pang J."/>
            <person name="Liu Y."/>
            <person name="Luo S."/>
            <person name="Meng S."/>
            <person name="Qian L."/>
            <person name="Wei D."/>
            <person name="Dai S."/>
            <person name="Zhou R."/>
        </authorList>
    </citation>
    <scope>NUCLEOTIDE SEQUENCE [LARGE SCALE GENOMIC DNA]</scope>
    <source>
        <strain evidence="1">BV-YZ2020</strain>
    </source>
</reference>
<keyword evidence="2" id="KW-1185">Reference proteome</keyword>
<evidence type="ECO:0000313" key="1">
    <source>
        <dbReference type="EMBL" id="KAI4323759.1"/>
    </source>
</evidence>
<protein>
    <submittedName>
        <fullName evidence="1">Uncharacterized protein</fullName>
    </submittedName>
</protein>